<accession>A0A8X6IMD0</accession>
<dbReference type="OrthoDB" id="6430608at2759"/>
<name>A0A8X6IMD0_TRICU</name>
<keyword evidence="3" id="KW-1185">Reference proteome</keyword>
<keyword evidence="1" id="KW-1133">Transmembrane helix</keyword>
<organism evidence="2 3">
    <name type="scientific">Trichonephila clavata</name>
    <name type="common">Joro spider</name>
    <name type="synonym">Nephila clavata</name>
    <dbReference type="NCBI Taxonomy" id="2740835"/>
    <lineage>
        <taxon>Eukaryota</taxon>
        <taxon>Metazoa</taxon>
        <taxon>Ecdysozoa</taxon>
        <taxon>Arthropoda</taxon>
        <taxon>Chelicerata</taxon>
        <taxon>Arachnida</taxon>
        <taxon>Araneae</taxon>
        <taxon>Araneomorphae</taxon>
        <taxon>Entelegynae</taxon>
        <taxon>Araneoidea</taxon>
        <taxon>Nephilidae</taxon>
        <taxon>Trichonephila</taxon>
    </lineage>
</organism>
<proteinExistence type="predicted"/>
<dbReference type="EMBL" id="BMAO01034532">
    <property type="protein sequence ID" value="GFQ97247.1"/>
    <property type="molecule type" value="Genomic_DNA"/>
</dbReference>
<evidence type="ECO:0000313" key="2">
    <source>
        <dbReference type="EMBL" id="GFQ97247.1"/>
    </source>
</evidence>
<gene>
    <name evidence="2" type="ORF">TNCT_514521</name>
</gene>
<reference evidence="2" key="1">
    <citation type="submission" date="2020-07" db="EMBL/GenBank/DDBJ databases">
        <title>Multicomponent nature underlies the extraordinary mechanical properties of spider dragline silk.</title>
        <authorList>
            <person name="Kono N."/>
            <person name="Nakamura H."/>
            <person name="Mori M."/>
            <person name="Yoshida Y."/>
            <person name="Ohtoshi R."/>
            <person name="Malay A.D."/>
            <person name="Moran D.A.P."/>
            <person name="Tomita M."/>
            <person name="Numata K."/>
            <person name="Arakawa K."/>
        </authorList>
    </citation>
    <scope>NUCLEOTIDE SEQUENCE</scope>
</reference>
<comment type="caution">
    <text evidence="2">The sequence shown here is derived from an EMBL/GenBank/DDBJ whole genome shotgun (WGS) entry which is preliminary data.</text>
</comment>
<dbReference type="AlphaFoldDB" id="A0A8X6IMD0"/>
<protein>
    <submittedName>
        <fullName evidence="2">Uncharacterized protein</fullName>
    </submittedName>
</protein>
<dbReference type="Proteomes" id="UP000887116">
    <property type="component" value="Unassembled WGS sequence"/>
</dbReference>
<evidence type="ECO:0000256" key="1">
    <source>
        <dbReference type="SAM" id="Phobius"/>
    </source>
</evidence>
<feature type="transmembrane region" description="Helical" evidence="1">
    <location>
        <begin position="291"/>
        <end position="311"/>
    </location>
</feature>
<sequence length="313" mass="36174">MECINFKAVENSVENFNKIKKSKIPQIIPVVSSKICGIQISSVNLPNDLNQPKSFKPPSKIPRLIRSSPANKKYLIAAKSLKPVKNDRKIPIPKKSTSIAASYDIHSLFKPKYHNISQNRRKSLSKFTLVTDVEISEDEHEKGLTNKTIFPKEDMENYYCMVPIIYRLRKRRVIMELKSIFSIEKHFDPGRLEENDCDNILLAKNIPEELEYREKHVSNIISNGNFCSVLRHFHKNCAEEYYPPLLSRNNRETCGCGACNETKNTMKDDRRIEIYRECGNLRTKYALNKKIVQIGIFLIAAAMFLFFKGVLQK</sequence>
<keyword evidence="1" id="KW-0812">Transmembrane</keyword>
<keyword evidence="1" id="KW-0472">Membrane</keyword>
<evidence type="ECO:0000313" key="3">
    <source>
        <dbReference type="Proteomes" id="UP000887116"/>
    </source>
</evidence>